<feature type="compositionally biased region" description="Polar residues" evidence="3">
    <location>
        <begin position="32"/>
        <end position="48"/>
    </location>
</feature>
<dbReference type="PANTHER" id="PTHR48051">
    <property type="match status" value="1"/>
</dbReference>
<dbReference type="SUPFAM" id="SSF52058">
    <property type="entry name" value="L domain-like"/>
    <property type="match status" value="1"/>
</dbReference>
<dbReference type="InterPro" id="IPR003591">
    <property type="entry name" value="Leu-rich_rpt_typical-subtyp"/>
</dbReference>
<accession>A0A6G1G9Q9</accession>
<gene>
    <name evidence="4 6" type="ORF">P152DRAFT_392095</name>
</gene>
<feature type="region of interest" description="Disordered" evidence="3">
    <location>
        <begin position="1"/>
        <end position="92"/>
    </location>
</feature>
<dbReference type="FunFam" id="3.80.10.10:FF:000041">
    <property type="entry name" value="LRR receptor-like serine/threonine-protein kinase ERECTA"/>
    <property type="match status" value="1"/>
</dbReference>
<sequence length="459" mass="50008">MSATPRKPRPAISEMFNPPTDNAIPPVPKLSATKNIASNTPDKTSKSSAALRDQIRKAKAARKSDVASTQGSKTVASGYSTDAQSDPFNQLPKLGTSLLKRRIDMARTDGRLNLIAMGLQEFPPEVLKMYDFEANADSSVPWGEAVDLTRFNVADNDLKAIPDELFPDVDMANVDNNEEVDLPQFGGIEVLDLHGNLLRTLPMGLRRLERLTSLNLTRNNLDDNVFEVISQIKPLRDLKLSECSLSGTLPESIGQLHALKTLDLSGNKLTALPDSMQSLTHLRILDVSQNKLTSLSLSILQSCPLRDLLATKNSLAGTLFPPSVPGHPRLERLVVSCNSLTSLTPLPTLALPSLATLDFSVNRITALPDLAACPQLTALLAEDNKLTELPRGFTALARLKSADFTGNDLRVIDEEVGLMEALVSLRVAANPLRDRKFLTMGAEEIKKDLRGRLAPDLNF</sequence>
<keyword evidence="2" id="KW-0677">Repeat</keyword>
<dbReference type="SMART" id="SM00364">
    <property type="entry name" value="LRR_BAC"/>
    <property type="match status" value="5"/>
</dbReference>
<feature type="compositionally biased region" description="Polar residues" evidence="3">
    <location>
        <begin position="66"/>
        <end position="88"/>
    </location>
</feature>
<reference evidence="6" key="3">
    <citation type="submission" date="2025-04" db="UniProtKB">
        <authorList>
            <consortium name="RefSeq"/>
        </authorList>
    </citation>
    <scope>IDENTIFICATION</scope>
    <source>
        <strain evidence="6">CBS 781.70</strain>
    </source>
</reference>
<name>A0A6G1G9Q9_9PEZI</name>
<dbReference type="GO" id="GO:0005737">
    <property type="term" value="C:cytoplasm"/>
    <property type="evidence" value="ECO:0007669"/>
    <property type="project" value="TreeGrafter"/>
</dbReference>
<evidence type="ECO:0000313" key="6">
    <source>
        <dbReference type="RefSeq" id="XP_033536394.1"/>
    </source>
</evidence>
<dbReference type="RefSeq" id="XP_033536394.1">
    <property type="nucleotide sequence ID" value="XM_033676128.1"/>
</dbReference>
<dbReference type="EMBL" id="ML975152">
    <property type="protein sequence ID" value="KAF1814763.1"/>
    <property type="molecule type" value="Genomic_DNA"/>
</dbReference>
<dbReference type="PANTHER" id="PTHR48051:SF1">
    <property type="entry name" value="RAS SUPPRESSOR PROTEIN 1"/>
    <property type="match status" value="1"/>
</dbReference>
<evidence type="ECO:0000256" key="2">
    <source>
        <dbReference type="ARBA" id="ARBA00022737"/>
    </source>
</evidence>
<dbReference type="OrthoDB" id="676979at2759"/>
<evidence type="ECO:0000313" key="5">
    <source>
        <dbReference type="Proteomes" id="UP000504638"/>
    </source>
</evidence>
<proteinExistence type="predicted"/>
<dbReference type="Gene3D" id="3.80.10.10">
    <property type="entry name" value="Ribonuclease Inhibitor"/>
    <property type="match status" value="1"/>
</dbReference>
<keyword evidence="5" id="KW-1185">Reference proteome</keyword>
<organism evidence="4">
    <name type="scientific">Eremomyces bilateralis CBS 781.70</name>
    <dbReference type="NCBI Taxonomy" id="1392243"/>
    <lineage>
        <taxon>Eukaryota</taxon>
        <taxon>Fungi</taxon>
        <taxon>Dikarya</taxon>
        <taxon>Ascomycota</taxon>
        <taxon>Pezizomycotina</taxon>
        <taxon>Dothideomycetes</taxon>
        <taxon>Dothideomycetes incertae sedis</taxon>
        <taxon>Eremomycetales</taxon>
        <taxon>Eremomycetaceae</taxon>
        <taxon>Eremomyces</taxon>
    </lineage>
</organism>
<dbReference type="Pfam" id="PF13855">
    <property type="entry name" value="LRR_8"/>
    <property type="match status" value="2"/>
</dbReference>
<dbReference type="InterPro" id="IPR001611">
    <property type="entry name" value="Leu-rich_rpt"/>
</dbReference>
<reference evidence="6" key="2">
    <citation type="submission" date="2020-04" db="EMBL/GenBank/DDBJ databases">
        <authorList>
            <consortium name="NCBI Genome Project"/>
        </authorList>
    </citation>
    <scope>NUCLEOTIDE SEQUENCE</scope>
    <source>
        <strain evidence="6">CBS 781.70</strain>
    </source>
</reference>
<evidence type="ECO:0000313" key="4">
    <source>
        <dbReference type="EMBL" id="KAF1814763.1"/>
    </source>
</evidence>
<dbReference type="InterPro" id="IPR032675">
    <property type="entry name" value="LRR_dom_sf"/>
</dbReference>
<dbReference type="SMART" id="SM00369">
    <property type="entry name" value="LRR_TYP"/>
    <property type="match status" value="5"/>
</dbReference>
<dbReference type="AlphaFoldDB" id="A0A6G1G9Q9"/>
<evidence type="ECO:0000256" key="3">
    <source>
        <dbReference type="SAM" id="MobiDB-lite"/>
    </source>
</evidence>
<keyword evidence="1" id="KW-0433">Leucine-rich repeat</keyword>
<reference evidence="4 6" key="1">
    <citation type="submission" date="2020-01" db="EMBL/GenBank/DDBJ databases">
        <authorList>
            <consortium name="DOE Joint Genome Institute"/>
            <person name="Haridas S."/>
            <person name="Albert R."/>
            <person name="Binder M."/>
            <person name="Bloem J."/>
            <person name="Labutti K."/>
            <person name="Salamov A."/>
            <person name="Andreopoulos B."/>
            <person name="Baker S.E."/>
            <person name="Barry K."/>
            <person name="Bills G."/>
            <person name="Bluhm B.H."/>
            <person name="Cannon C."/>
            <person name="Castanera R."/>
            <person name="Culley D.E."/>
            <person name="Daum C."/>
            <person name="Ezra D."/>
            <person name="Gonzalez J.B."/>
            <person name="Henrissat B."/>
            <person name="Kuo A."/>
            <person name="Liang C."/>
            <person name="Lipzen A."/>
            <person name="Lutzoni F."/>
            <person name="Magnuson J."/>
            <person name="Mondo S."/>
            <person name="Nolan M."/>
            <person name="Ohm R."/>
            <person name="Pangilinan J."/>
            <person name="Park H.-J."/>
            <person name="Ramirez L."/>
            <person name="Alfaro M."/>
            <person name="Sun H."/>
            <person name="Tritt A."/>
            <person name="Yoshinaga Y."/>
            <person name="Zwiers L.-H."/>
            <person name="Turgeon B.G."/>
            <person name="Goodwin S.B."/>
            <person name="Spatafora J.W."/>
            <person name="Crous P.W."/>
            <person name="Grigoriev I.V."/>
        </authorList>
    </citation>
    <scope>NUCLEOTIDE SEQUENCE</scope>
    <source>
        <strain evidence="4 6">CBS 781.70</strain>
    </source>
</reference>
<dbReference type="InterPro" id="IPR050216">
    <property type="entry name" value="LRR_domain-containing"/>
</dbReference>
<protein>
    <submittedName>
        <fullName evidence="4 6">L domain-like protein</fullName>
    </submittedName>
</protein>
<dbReference type="PROSITE" id="PS51450">
    <property type="entry name" value="LRR"/>
    <property type="match status" value="4"/>
</dbReference>
<dbReference type="GeneID" id="54416698"/>
<dbReference type="PRINTS" id="PR00019">
    <property type="entry name" value="LEURICHRPT"/>
</dbReference>
<dbReference type="Proteomes" id="UP000504638">
    <property type="component" value="Unplaced"/>
</dbReference>
<evidence type="ECO:0000256" key="1">
    <source>
        <dbReference type="ARBA" id="ARBA00022614"/>
    </source>
</evidence>